<organism evidence="1 2">
    <name type="scientific">Kitasatospora aureofaciens</name>
    <name type="common">Streptomyces aureofaciens</name>
    <dbReference type="NCBI Taxonomy" id="1894"/>
    <lineage>
        <taxon>Bacteria</taxon>
        <taxon>Bacillati</taxon>
        <taxon>Actinomycetota</taxon>
        <taxon>Actinomycetes</taxon>
        <taxon>Kitasatosporales</taxon>
        <taxon>Streptomycetaceae</taxon>
        <taxon>Kitasatospora</taxon>
    </lineage>
</organism>
<name>A0A8H9HYH4_KITAU</name>
<dbReference type="AlphaFoldDB" id="A0A8H9HYH4"/>
<protein>
    <submittedName>
        <fullName evidence="1">Uncharacterized protein</fullName>
    </submittedName>
</protein>
<reference evidence="1" key="2">
    <citation type="submission" date="2020-09" db="EMBL/GenBank/DDBJ databases">
        <authorList>
            <person name="Sun Q."/>
            <person name="Ohkuma M."/>
        </authorList>
    </citation>
    <scope>NUCLEOTIDE SEQUENCE</scope>
    <source>
        <strain evidence="1">JCM 4434</strain>
    </source>
</reference>
<accession>A0A8H9HYH4</accession>
<evidence type="ECO:0000313" key="2">
    <source>
        <dbReference type="Proteomes" id="UP000610124"/>
    </source>
</evidence>
<dbReference type="EMBL" id="BMUB01000028">
    <property type="protein sequence ID" value="GGV02590.1"/>
    <property type="molecule type" value="Genomic_DNA"/>
</dbReference>
<proteinExistence type="predicted"/>
<sequence>MASLTSARAQFTAARYRQLGDFPPGLLGSAQATREALSGRSREEAHGCVARAWVLATELALKAHSDVAWPAADRALAAAQASGDPVVHGEAARVLAITMRRSGRPAAAVDLLRRTADSLSQDRNDVSWAVAATLLMTSAYTAACGQRRSDALDLMSGAADAVGRVISARFRPSTPLFTVDATSTQVDLYWIGVHTALGTPDEGVPYAARIAPGQLPTTERRARYGTDCARMWHHLGDHRKTFASLRFTEQVAPEEVRRPALRALTADLLYAPVAVAGVREFAARTGVS</sequence>
<dbReference type="RefSeq" id="WP_232543291.1">
    <property type="nucleotide sequence ID" value="NZ_BMUB01000028.1"/>
</dbReference>
<comment type="caution">
    <text evidence="1">The sequence shown here is derived from an EMBL/GenBank/DDBJ whole genome shotgun (WGS) entry which is preliminary data.</text>
</comment>
<gene>
    <name evidence="1" type="ORF">GCM10010502_66520</name>
</gene>
<evidence type="ECO:0000313" key="1">
    <source>
        <dbReference type="EMBL" id="GGV02590.1"/>
    </source>
</evidence>
<reference evidence="1" key="1">
    <citation type="journal article" date="2014" name="Int. J. Syst. Evol. Microbiol.">
        <title>Complete genome sequence of Corynebacterium casei LMG S-19264T (=DSM 44701T), isolated from a smear-ripened cheese.</title>
        <authorList>
            <consortium name="US DOE Joint Genome Institute (JGI-PGF)"/>
            <person name="Walter F."/>
            <person name="Albersmeier A."/>
            <person name="Kalinowski J."/>
            <person name="Ruckert C."/>
        </authorList>
    </citation>
    <scope>NUCLEOTIDE SEQUENCE</scope>
    <source>
        <strain evidence="1">JCM 4434</strain>
    </source>
</reference>
<dbReference type="GeneID" id="97489555"/>
<dbReference type="Proteomes" id="UP000610124">
    <property type="component" value="Unassembled WGS sequence"/>
</dbReference>